<dbReference type="OrthoDB" id="2365019at2759"/>
<evidence type="ECO:0000313" key="1">
    <source>
        <dbReference type="EMBL" id="CAG8767936.1"/>
    </source>
</evidence>
<protein>
    <submittedName>
        <fullName evidence="1">3645_t:CDS:1</fullName>
    </submittedName>
</protein>
<organism evidence="1 2">
    <name type="scientific">Ambispora leptoticha</name>
    <dbReference type="NCBI Taxonomy" id="144679"/>
    <lineage>
        <taxon>Eukaryota</taxon>
        <taxon>Fungi</taxon>
        <taxon>Fungi incertae sedis</taxon>
        <taxon>Mucoromycota</taxon>
        <taxon>Glomeromycotina</taxon>
        <taxon>Glomeromycetes</taxon>
        <taxon>Archaeosporales</taxon>
        <taxon>Ambisporaceae</taxon>
        <taxon>Ambispora</taxon>
    </lineage>
</organism>
<gene>
    <name evidence="1" type="ORF">ALEPTO_LOCUS13983</name>
</gene>
<dbReference type="EMBL" id="CAJVPS010050482">
    <property type="protein sequence ID" value="CAG8767936.1"/>
    <property type="molecule type" value="Genomic_DNA"/>
</dbReference>
<reference evidence="1" key="1">
    <citation type="submission" date="2021-06" db="EMBL/GenBank/DDBJ databases">
        <authorList>
            <person name="Kallberg Y."/>
            <person name="Tangrot J."/>
            <person name="Rosling A."/>
        </authorList>
    </citation>
    <scope>NUCLEOTIDE SEQUENCE</scope>
    <source>
        <strain evidence="1">FL130A</strain>
    </source>
</reference>
<proteinExistence type="predicted"/>
<keyword evidence="2" id="KW-1185">Reference proteome</keyword>
<feature type="non-terminal residue" evidence="1">
    <location>
        <position position="1"/>
    </location>
</feature>
<evidence type="ECO:0000313" key="2">
    <source>
        <dbReference type="Proteomes" id="UP000789508"/>
    </source>
</evidence>
<dbReference type="Proteomes" id="UP000789508">
    <property type="component" value="Unassembled WGS sequence"/>
</dbReference>
<accession>A0A9N9J6D2</accession>
<feature type="non-terminal residue" evidence="1">
    <location>
        <position position="57"/>
    </location>
</feature>
<comment type="caution">
    <text evidence="1">The sequence shown here is derived from an EMBL/GenBank/DDBJ whole genome shotgun (WGS) entry which is preliminary data.</text>
</comment>
<name>A0A9N9J6D2_9GLOM</name>
<dbReference type="AlphaFoldDB" id="A0A9N9J6D2"/>
<sequence length="57" mass="6829">RYKEISIKAIKIISYFNTSTYFLGQLRNQQMHLYNGKAYALTSPCITRWNSFYNSFH</sequence>